<dbReference type="AlphaFoldDB" id="A0A8S8XCW5"/>
<evidence type="ECO:0000313" key="1">
    <source>
        <dbReference type="EMBL" id="GIL39711.1"/>
    </source>
</evidence>
<proteinExistence type="predicted"/>
<accession>A0A8S8XCW5</accession>
<dbReference type="EMBL" id="BOPV01000001">
    <property type="protein sequence ID" value="GIL39711.1"/>
    <property type="molecule type" value="Genomic_DNA"/>
</dbReference>
<reference evidence="1" key="1">
    <citation type="submission" date="2021-02" db="EMBL/GenBank/DDBJ databases">
        <title>Genome sequence of Rhodospirillales sp. strain TMPK1 isolated from soil.</title>
        <authorList>
            <person name="Nakai R."/>
            <person name="Kusada H."/>
            <person name="Tamaki H."/>
        </authorList>
    </citation>
    <scope>NUCLEOTIDE SEQUENCE</scope>
    <source>
        <strain evidence="1">TMPK1</strain>
    </source>
</reference>
<sequence>MKDEAIRPHAAGSNENYQQYFQQHSTGPDVQLHSLCAGAFNYYHMYVNAIRQGYSEADCNKTYKAFSDAALVASDFYRTAR</sequence>
<name>A0A8S8XCW5_9PROT</name>
<gene>
    <name evidence="1" type="ORF">TMPK1_19480</name>
</gene>
<organism evidence="1 2">
    <name type="scientific">Roseiterribacter gracilis</name>
    <dbReference type="NCBI Taxonomy" id="2812848"/>
    <lineage>
        <taxon>Bacteria</taxon>
        <taxon>Pseudomonadati</taxon>
        <taxon>Pseudomonadota</taxon>
        <taxon>Alphaproteobacteria</taxon>
        <taxon>Rhodospirillales</taxon>
        <taxon>Roseiterribacteraceae</taxon>
        <taxon>Roseiterribacter</taxon>
    </lineage>
</organism>
<keyword evidence="2" id="KW-1185">Reference proteome</keyword>
<protein>
    <submittedName>
        <fullName evidence="1">Uncharacterized protein</fullName>
    </submittedName>
</protein>
<evidence type="ECO:0000313" key="2">
    <source>
        <dbReference type="Proteomes" id="UP000681075"/>
    </source>
</evidence>
<dbReference type="Proteomes" id="UP000681075">
    <property type="component" value="Unassembled WGS sequence"/>
</dbReference>
<comment type="caution">
    <text evidence="1">The sequence shown here is derived from an EMBL/GenBank/DDBJ whole genome shotgun (WGS) entry which is preliminary data.</text>
</comment>